<organism evidence="1 2">
    <name type="scientific">Macrolepiota fuliginosa MF-IS2</name>
    <dbReference type="NCBI Taxonomy" id="1400762"/>
    <lineage>
        <taxon>Eukaryota</taxon>
        <taxon>Fungi</taxon>
        <taxon>Dikarya</taxon>
        <taxon>Basidiomycota</taxon>
        <taxon>Agaricomycotina</taxon>
        <taxon>Agaricomycetes</taxon>
        <taxon>Agaricomycetidae</taxon>
        <taxon>Agaricales</taxon>
        <taxon>Agaricineae</taxon>
        <taxon>Agaricaceae</taxon>
        <taxon>Macrolepiota</taxon>
    </lineage>
</organism>
<dbReference type="Proteomes" id="UP000807342">
    <property type="component" value="Unassembled WGS sequence"/>
</dbReference>
<comment type="caution">
    <text evidence="1">The sequence shown here is derived from an EMBL/GenBank/DDBJ whole genome shotgun (WGS) entry which is preliminary data.</text>
</comment>
<proteinExistence type="predicted"/>
<keyword evidence="2" id="KW-1185">Reference proteome</keyword>
<sequence length="226" mass="25213">MPHFSVPVTNDNKVAAQQEPYVEGRKVHSLHSQGPVCWAGSRFVGWHWNNLRRLFRIPFPYSKYSIYHPGLSSPHQKPNPWHDAEETGYHHAQAGIPRSATSIPLAHTPHHVHREAGSVPSRSRGKEAAPMPTNIRILTKGMTSSAADALDDILCLNALFLPDDECPRLRLFELNGDTVSNCVWLPRAVIGIVGARGRMSYGFIERTNIPLSHCFTWHKFSSVGVG</sequence>
<dbReference type="AlphaFoldDB" id="A0A9P5XFU9"/>
<evidence type="ECO:0000313" key="1">
    <source>
        <dbReference type="EMBL" id="KAF9448471.1"/>
    </source>
</evidence>
<name>A0A9P5XFU9_9AGAR</name>
<dbReference type="EMBL" id="MU151160">
    <property type="protein sequence ID" value="KAF9448471.1"/>
    <property type="molecule type" value="Genomic_DNA"/>
</dbReference>
<evidence type="ECO:0000313" key="2">
    <source>
        <dbReference type="Proteomes" id="UP000807342"/>
    </source>
</evidence>
<reference evidence="1" key="1">
    <citation type="submission" date="2020-11" db="EMBL/GenBank/DDBJ databases">
        <authorList>
            <consortium name="DOE Joint Genome Institute"/>
            <person name="Ahrendt S."/>
            <person name="Riley R."/>
            <person name="Andreopoulos W."/>
            <person name="Labutti K."/>
            <person name="Pangilinan J."/>
            <person name="Ruiz-Duenas F.J."/>
            <person name="Barrasa J.M."/>
            <person name="Sanchez-Garcia M."/>
            <person name="Camarero S."/>
            <person name="Miyauchi S."/>
            <person name="Serrano A."/>
            <person name="Linde D."/>
            <person name="Babiker R."/>
            <person name="Drula E."/>
            <person name="Ayuso-Fernandez I."/>
            <person name="Pacheco R."/>
            <person name="Padilla G."/>
            <person name="Ferreira P."/>
            <person name="Barriuso J."/>
            <person name="Kellner H."/>
            <person name="Castanera R."/>
            <person name="Alfaro M."/>
            <person name="Ramirez L."/>
            <person name="Pisabarro A.G."/>
            <person name="Kuo A."/>
            <person name="Tritt A."/>
            <person name="Lipzen A."/>
            <person name="He G."/>
            <person name="Yan M."/>
            <person name="Ng V."/>
            <person name="Cullen D."/>
            <person name="Martin F."/>
            <person name="Rosso M.-N."/>
            <person name="Henrissat B."/>
            <person name="Hibbett D."/>
            <person name="Martinez A.T."/>
            <person name="Grigoriev I.V."/>
        </authorList>
    </citation>
    <scope>NUCLEOTIDE SEQUENCE</scope>
    <source>
        <strain evidence="1">MF-IS2</strain>
    </source>
</reference>
<accession>A0A9P5XFU9</accession>
<protein>
    <submittedName>
        <fullName evidence="1">Uncharacterized protein</fullName>
    </submittedName>
</protein>
<gene>
    <name evidence="1" type="ORF">P691DRAFT_46715</name>
</gene>